<proteinExistence type="predicted"/>
<protein>
    <submittedName>
        <fullName evidence="2">Plasmid stabilization system protein ParE</fullName>
    </submittedName>
</protein>
<evidence type="ECO:0000313" key="2">
    <source>
        <dbReference type="EMBL" id="SEQ52192.1"/>
    </source>
</evidence>
<name>A0A1H9GQ05_9SPIR</name>
<dbReference type="Proteomes" id="UP000182360">
    <property type="component" value="Unassembled WGS sequence"/>
</dbReference>
<keyword evidence="3" id="KW-1185">Reference proteome</keyword>
<keyword evidence="1" id="KW-1277">Toxin-antitoxin system</keyword>
<accession>A0A1H9GQ05</accession>
<reference evidence="2 3" key="1">
    <citation type="submission" date="2016-10" db="EMBL/GenBank/DDBJ databases">
        <authorList>
            <person name="de Groot N.N."/>
        </authorList>
    </citation>
    <scope>NUCLEOTIDE SEQUENCE [LARGE SCALE GENOMIC DNA]</scope>
    <source>
        <strain evidence="2 3">B25</strain>
    </source>
</reference>
<dbReference type="RefSeq" id="WP_074643801.1">
    <property type="nucleotide sequence ID" value="NZ_FOFU01000005.1"/>
</dbReference>
<dbReference type="EMBL" id="FOFU01000005">
    <property type="protein sequence ID" value="SEQ52192.1"/>
    <property type="molecule type" value="Genomic_DNA"/>
</dbReference>
<organism evidence="2 3">
    <name type="scientific">Treponema bryantii</name>
    <dbReference type="NCBI Taxonomy" id="163"/>
    <lineage>
        <taxon>Bacteria</taxon>
        <taxon>Pseudomonadati</taxon>
        <taxon>Spirochaetota</taxon>
        <taxon>Spirochaetia</taxon>
        <taxon>Spirochaetales</taxon>
        <taxon>Treponemataceae</taxon>
        <taxon>Treponema</taxon>
    </lineage>
</organism>
<dbReference type="InterPro" id="IPR035093">
    <property type="entry name" value="RelE/ParE_toxin_dom_sf"/>
</dbReference>
<evidence type="ECO:0000313" key="3">
    <source>
        <dbReference type="Proteomes" id="UP000182360"/>
    </source>
</evidence>
<dbReference type="OrthoDB" id="361440at2"/>
<dbReference type="Gene3D" id="3.30.2310.20">
    <property type="entry name" value="RelE-like"/>
    <property type="match status" value="1"/>
</dbReference>
<evidence type="ECO:0000256" key="1">
    <source>
        <dbReference type="ARBA" id="ARBA00022649"/>
    </source>
</evidence>
<sequence>MNNFKVSYTKKAEADLDRIYDFVANEYHNLNAAVRLLQQLTKAVDDLSFMADSYHHFQEEPYLSEGIRYFSEGKYSVFYKIIDDTAYVIRIVPGAIDLLKALSEIV</sequence>
<dbReference type="AlphaFoldDB" id="A0A1H9GQ05"/>
<gene>
    <name evidence="2" type="ORF">SAMN04487977_10594</name>
</gene>
<dbReference type="Pfam" id="PF05016">
    <property type="entry name" value="ParE_toxin"/>
    <property type="match status" value="1"/>
</dbReference>
<dbReference type="InterPro" id="IPR007712">
    <property type="entry name" value="RelE/ParE_toxin"/>
</dbReference>